<protein>
    <submittedName>
        <fullName evidence="3">Uncharacterized protein</fullName>
    </submittedName>
</protein>
<feature type="transmembrane region" description="Helical" evidence="2">
    <location>
        <begin position="40"/>
        <end position="60"/>
    </location>
</feature>
<evidence type="ECO:0000256" key="1">
    <source>
        <dbReference type="SAM" id="MobiDB-lite"/>
    </source>
</evidence>
<reference evidence="3" key="1">
    <citation type="journal article" date="2018" name="Int. J. Biol. Macromol.">
        <title>Characterization and comparative mitogenomic analysis of six newly sequenced mitochondrial genomes from ectomycorrhizal fungi (Russula) and phylogenetic analysis of the Agaricomycetes.</title>
        <authorList>
            <person name="Li Q."/>
            <person name="Wang Q."/>
            <person name="Chen C."/>
            <person name="Jin X."/>
            <person name="Chen Z."/>
            <person name="Xiong C."/>
            <person name="Li P."/>
            <person name="Zhao J."/>
            <person name="Huang W."/>
        </authorList>
    </citation>
    <scope>NUCLEOTIDE SEQUENCE</scope>
</reference>
<evidence type="ECO:0000313" key="3">
    <source>
        <dbReference type="EMBL" id="AWB36163.1"/>
    </source>
</evidence>
<dbReference type="EMBL" id="MH138074">
    <property type="protein sequence ID" value="AWB36163.1"/>
    <property type="molecule type" value="Genomic_DNA"/>
</dbReference>
<organism evidence="3">
    <name type="scientific">Russula foetens</name>
    <dbReference type="NCBI Taxonomy" id="131541"/>
    <lineage>
        <taxon>Eukaryota</taxon>
        <taxon>Fungi</taxon>
        <taxon>Dikarya</taxon>
        <taxon>Basidiomycota</taxon>
        <taxon>Agaricomycotina</taxon>
        <taxon>Agaricomycetes</taxon>
        <taxon>Russulales</taxon>
        <taxon>Russulaceae</taxon>
        <taxon>Russula</taxon>
    </lineage>
</organism>
<feature type="region of interest" description="Disordered" evidence="1">
    <location>
        <begin position="250"/>
        <end position="282"/>
    </location>
</feature>
<evidence type="ECO:0000256" key="2">
    <source>
        <dbReference type="SAM" id="Phobius"/>
    </source>
</evidence>
<feature type="compositionally biased region" description="Low complexity" evidence="1">
    <location>
        <begin position="268"/>
        <end position="282"/>
    </location>
</feature>
<sequence length="282" mass="32740">MHACLSTLLNLLSNRNIREIEVFTNKDLNKLEEMNKPFYLNWYFLISIATISLTLTYYYWDNISEITSNLIERFKIFKPENDSTDDTPKVKDIELNDLNSNIHNKITSMDLTTIIDYQENISKSTKNLLAKIENRIHYINNHPDLTVYQKLNLNVDLRKFFRQLKINQINQIEIFNKLTNSKLEDGTNILKFEDRINLIKNINLTQTTLNKYSVILPDFNLDLDDLPILETQISPLQERPISPLQESTIEVSSLNTTVEKSWSESESSKSSPGSDSTIKASK</sequence>
<keyword evidence="2" id="KW-0812">Transmembrane</keyword>
<dbReference type="AlphaFoldDB" id="A0A2S0U3U0"/>
<name>A0A2S0U3U0_9AGAM</name>
<keyword evidence="2" id="KW-0472">Membrane</keyword>
<accession>A0A2S0U3U0</accession>
<keyword evidence="3" id="KW-0496">Mitochondrion</keyword>
<geneLocation type="mitochondrion" evidence="3"/>
<gene>
    <name evidence="3" type="primary">orf282</name>
</gene>
<dbReference type="GeneID" id="36940734"/>
<dbReference type="RefSeq" id="YP_009487261.1">
    <property type="nucleotide sequence ID" value="NC_037775.1"/>
</dbReference>
<proteinExistence type="predicted"/>
<keyword evidence="2" id="KW-1133">Transmembrane helix</keyword>